<feature type="coiled-coil region" evidence="1">
    <location>
        <begin position="4"/>
        <end position="59"/>
    </location>
</feature>
<proteinExistence type="predicted"/>
<organism evidence="2 3">
    <name type="scientific">miscellaneous Crenarchaeota group-1 archaeon SG8-32-1</name>
    <dbReference type="NCBI Taxonomy" id="1685124"/>
    <lineage>
        <taxon>Archaea</taxon>
        <taxon>Candidatus Bathyarchaeota</taxon>
        <taxon>MCG-1</taxon>
    </lineage>
</organism>
<protein>
    <submittedName>
        <fullName evidence="2">Uncharacterized protein</fullName>
    </submittedName>
</protein>
<evidence type="ECO:0000313" key="3">
    <source>
        <dbReference type="Proteomes" id="UP000037237"/>
    </source>
</evidence>
<dbReference type="EMBL" id="LFWU01000087">
    <property type="protein sequence ID" value="KON31870.1"/>
    <property type="molecule type" value="Genomic_DNA"/>
</dbReference>
<dbReference type="Gene3D" id="1.20.5.340">
    <property type="match status" value="1"/>
</dbReference>
<gene>
    <name evidence="2" type="ORF">AC477_03730</name>
</gene>
<dbReference type="Proteomes" id="UP000037237">
    <property type="component" value="Unassembled WGS sequence"/>
</dbReference>
<dbReference type="AlphaFoldDB" id="A0A0M0BU39"/>
<sequence>MRTLREIRNRIADLESEKTKLNAEIEELREKAETKAEVLEEEVSQLRKEAESLKELLDNC</sequence>
<reference evidence="2 3" key="1">
    <citation type="submission" date="2015-06" db="EMBL/GenBank/DDBJ databases">
        <title>New insights into the roles of widespread benthic archaea in carbon and nitrogen cycling.</title>
        <authorList>
            <person name="Lazar C.S."/>
            <person name="Baker B.J."/>
            <person name="Seitz K.W."/>
            <person name="Hyde A.S."/>
            <person name="Dick G.J."/>
            <person name="Hinrichs K.-U."/>
            <person name="Teske A.P."/>
        </authorList>
    </citation>
    <scope>NUCLEOTIDE SEQUENCE [LARGE SCALE GENOMIC DNA]</scope>
    <source>
        <strain evidence="2">SG8-32-1</strain>
    </source>
</reference>
<keyword evidence="1" id="KW-0175">Coiled coil</keyword>
<accession>A0A0M0BU39</accession>
<evidence type="ECO:0000256" key="1">
    <source>
        <dbReference type="SAM" id="Coils"/>
    </source>
</evidence>
<name>A0A0M0BU39_9ARCH</name>
<comment type="caution">
    <text evidence="2">The sequence shown here is derived from an EMBL/GenBank/DDBJ whole genome shotgun (WGS) entry which is preliminary data.</text>
</comment>
<evidence type="ECO:0000313" key="2">
    <source>
        <dbReference type="EMBL" id="KON31870.1"/>
    </source>
</evidence>